<evidence type="ECO:0000256" key="2">
    <source>
        <dbReference type="SAM" id="MobiDB-lite"/>
    </source>
</evidence>
<dbReference type="GeneID" id="104705702"/>
<protein>
    <submittedName>
        <fullName evidence="5">GLABROUS1 enhancer-binding protein-like 2</fullName>
    </submittedName>
</protein>
<reference evidence="5" key="2">
    <citation type="submission" date="2025-08" db="UniProtKB">
        <authorList>
            <consortium name="RefSeq"/>
        </authorList>
    </citation>
    <scope>IDENTIFICATION</scope>
    <source>
        <tissue evidence="5">Leaf</tissue>
    </source>
</reference>
<reference evidence="4" key="1">
    <citation type="journal article" date="2014" name="Nat. Commun.">
        <title>The emerging biofuel crop Camelina sativa retains a highly undifferentiated hexaploid genome structure.</title>
        <authorList>
            <person name="Kagale S."/>
            <person name="Koh C."/>
            <person name="Nixon J."/>
            <person name="Bollina V."/>
            <person name="Clarke W.E."/>
            <person name="Tuteja R."/>
            <person name="Spillane C."/>
            <person name="Robinson S.J."/>
            <person name="Links M.G."/>
            <person name="Clarke C."/>
            <person name="Higgins E.E."/>
            <person name="Huebert T."/>
            <person name="Sharpe A.G."/>
            <person name="Parkin I.A."/>
        </authorList>
    </citation>
    <scope>NUCLEOTIDE SEQUENCE [LARGE SCALE GENOMIC DNA]</scope>
    <source>
        <strain evidence="4">cv. DH55</strain>
    </source>
</reference>
<evidence type="ECO:0000259" key="3">
    <source>
        <dbReference type="Pfam" id="PF04504"/>
    </source>
</evidence>
<feature type="compositionally biased region" description="Polar residues" evidence="2">
    <location>
        <begin position="1"/>
        <end position="12"/>
    </location>
</feature>
<dbReference type="InterPro" id="IPR053932">
    <property type="entry name" value="GeBP-like_DBD"/>
</dbReference>
<dbReference type="PANTHER" id="PTHR31662:SF49">
    <property type="entry name" value="GLABROUS1 ENHANCER-BINDING PROTEIN-RELATED"/>
    <property type="match status" value="1"/>
</dbReference>
<keyword evidence="4" id="KW-1185">Reference proteome</keyword>
<sequence>MATPTQLDSSSPGVDGGYEDDGDTSPLSRRKPQRKRSSKRAAASETLTVEEETKKKKRKKVKTSNNSKVISPMNSNRIWNGEDELAILKGLVDYRAKTGFQTKIDWDAFCPFIGGSIHVKVTKDQLSSKIRKLKKKFLDHMLDINEGIDPHFTRSSDSEAFGFSMMIWGENNAQLANGGGTDKPHQSENEEEEEVALIDNGAAKSDFVSKSHHEAIAVDKTTTAENGTAGKENDDDDDDELCAVQDAFETMISQGLSDYQKKLRVKKLMSLETEKRRELSNEWKALCLEESKLSIKKLRFTAKLAEAAN</sequence>
<evidence type="ECO:0000256" key="1">
    <source>
        <dbReference type="ARBA" id="ARBA00010820"/>
    </source>
</evidence>
<accession>A0ABM1QAM1</accession>
<dbReference type="PANTHER" id="PTHR31662">
    <property type="entry name" value="BNAANNG10740D PROTEIN-RELATED"/>
    <property type="match status" value="1"/>
</dbReference>
<organism evidence="4 5">
    <name type="scientific">Camelina sativa</name>
    <name type="common">False flax</name>
    <name type="synonym">Myagrum sativum</name>
    <dbReference type="NCBI Taxonomy" id="90675"/>
    <lineage>
        <taxon>Eukaryota</taxon>
        <taxon>Viridiplantae</taxon>
        <taxon>Streptophyta</taxon>
        <taxon>Embryophyta</taxon>
        <taxon>Tracheophyta</taxon>
        <taxon>Spermatophyta</taxon>
        <taxon>Magnoliopsida</taxon>
        <taxon>eudicotyledons</taxon>
        <taxon>Gunneridae</taxon>
        <taxon>Pentapetalae</taxon>
        <taxon>rosids</taxon>
        <taxon>malvids</taxon>
        <taxon>Brassicales</taxon>
        <taxon>Brassicaceae</taxon>
        <taxon>Camelineae</taxon>
        <taxon>Camelina</taxon>
    </lineage>
</organism>
<feature type="domain" description="Glabrous enhancer-binding protein-like DBD" evidence="3">
    <location>
        <begin position="76"/>
        <end position="169"/>
    </location>
</feature>
<feature type="region of interest" description="Disordered" evidence="2">
    <location>
        <begin position="218"/>
        <end position="238"/>
    </location>
</feature>
<dbReference type="Proteomes" id="UP000694864">
    <property type="component" value="Chromosome 8"/>
</dbReference>
<gene>
    <name evidence="5" type="primary">LOC104705702</name>
</gene>
<name>A0ABM1QAM1_CAMSA</name>
<comment type="similarity">
    <text evidence="1">Belongs to the GeBP family.</text>
</comment>
<feature type="compositionally biased region" description="Basic residues" evidence="2">
    <location>
        <begin position="28"/>
        <end position="39"/>
    </location>
</feature>
<dbReference type="RefSeq" id="XP_019083809.1">
    <property type="nucleotide sequence ID" value="XM_019228264.1"/>
</dbReference>
<evidence type="ECO:0000313" key="5">
    <source>
        <dbReference type="RefSeq" id="XP_019083809.1"/>
    </source>
</evidence>
<feature type="region of interest" description="Disordered" evidence="2">
    <location>
        <begin position="174"/>
        <end position="194"/>
    </location>
</feature>
<proteinExistence type="inferred from homology"/>
<dbReference type="InterPro" id="IPR007592">
    <property type="entry name" value="GEBP"/>
</dbReference>
<evidence type="ECO:0000313" key="4">
    <source>
        <dbReference type="Proteomes" id="UP000694864"/>
    </source>
</evidence>
<dbReference type="Pfam" id="PF04504">
    <property type="entry name" value="GeBP-like_DBD"/>
    <property type="match status" value="1"/>
</dbReference>
<feature type="region of interest" description="Disordered" evidence="2">
    <location>
        <begin position="1"/>
        <end position="69"/>
    </location>
</feature>